<dbReference type="AlphaFoldDB" id="Q6BUJ1"/>
<dbReference type="GeneID" id="2900584"/>
<protein>
    <submittedName>
        <fullName evidence="1">DEHA2C10252p</fullName>
    </submittedName>
</protein>
<dbReference type="VEuPathDB" id="FungiDB:DEHA2C10252g"/>
<organism evidence="1 2">
    <name type="scientific">Debaryomyces hansenii (strain ATCC 36239 / CBS 767 / BCRC 21394 / JCM 1990 / NBRC 0083 / IGC 2968)</name>
    <name type="common">Yeast</name>
    <name type="synonym">Torulaspora hansenii</name>
    <dbReference type="NCBI Taxonomy" id="284592"/>
    <lineage>
        <taxon>Eukaryota</taxon>
        <taxon>Fungi</taxon>
        <taxon>Dikarya</taxon>
        <taxon>Ascomycota</taxon>
        <taxon>Saccharomycotina</taxon>
        <taxon>Pichiomycetes</taxon>
        <taxon>Debaryomycetaceae</taxon>
        <taxon>Debaryomyces</taxon>
    </lineage>
</organism>
<dbReference type="Proteomes" id="UP000000599">
    <property type="component" value="Chromosome C"/>
</dbReference>
<evidence type="ECO:0000313" key="2">
    <source>
        <dbReference type="Proteomes" id="UP000000599"/>
    </source>
</evidence>
<proteinExistence type="predicted"/>
<gene>
    <name evidence="1" type="ordered locus">DEHA2C10252g</name>
</gene>
<keyword evidence="2" id="KW-1185">Reference proteome</keyword>
<sequence>MSLDLLLIDPLNTKCKLQLKFLWKLRNNIPINEDDETKSTSFPV</sequence>
<dbReference type="KEGG" id="dha:DEHA2C10252g"/>
<dbReference type="HOGENOM" id="CLU_3224547_0_0_1"/>
<dbReference type="InParanoid" id="Q6BUJ1"/>
<evidence type="ECO:0000313" key="1">
    <source>
        <dbReference type="EMBL" id="CAG86199.1"/>
    </source>
</evidence>
<name>Q6BUJ1_DEBHA</name>
<accession>Q6BUJ1</accession>
<dbReference type="RefSeq" id="XP_458128.1">
    <property type="nucleotide sequence ID" value="XM_458128.1"/>
</dbReference>
<dbReference type="EMBL" id="CR382135">
    <property type="protein sequence ID" value="CAG86199.1"/>
    <property type="molecule type" value="Genomic_DNA"/>
</dbReference>
<reference evidence="1 2" key="1">
    <citation type="journal article" date="2004" name="Nature">
        <title>Genome evolution in yeasts.</title>
        <authorList>
            <consortium name="Genolevures"/>
            <person name="Dujon B."/>
            <person name="Sherman D."/>
            <person name="Fischer G."/>
            <person name="Durrens P."/>
            <person name="Casaregola S."/>
            <person name="Lafontaine I."/>
            <person name="de Montigny J."/>
            <person name="Marck C."/>
            <person name="Neuveglise C."/>
            <person name="Talla E."/>
            <person name="Goffard N."/>
            <person name="Frangeul L."/>
            <person name="Aigle M."/>
            <person name="Anthouard V."/>
            <person name="Babour A."/>
            <person name="Barbe V."/>
            <person name="Barnay S."/>
            <person name="Blanchin S."/>
            <person name="Beckerich J.M."/>
            <person name="Beyne E."/>
            <person name="Bleykasten C."/>
            <person name="Boisrame A."/>
            <person name="Boyer J."/>
            <person name="Cattolico L."/>
            <person name="Confanioleri F."/>
            <person name="de Daruvar A."/>
            <person name="Despons L."/>
            <person name="Fabre E."/>
            <person name="Fairhead C."/>
            <person name="Ferry-Dumazet H."/>
            <person name="Groppi A."/>
            <person name="Hantraye F."/>
            <person name="Hennequin C."/>
            <person name="Jauniaux N."/>
            <person name="Joyet P."/>
            <person name="Kachouri R."/>
            <person name="Kerrest A."/>
            <person name="Koszul R."/>
            <person name="Lemaire M."/>
            <person name="Lesur I."/>
            <person name="Ma L."/>
            <person name="Muller H."/>
            <person name="Nicaud J.M."/>
            <person name="Nikolski M."/>
            <person name="Oztas S."/>
            <person name="Ozier-Kalogeropoulos O."/>
            <person name="Pellenz S."/>
            <person name="Potier S."/>
            <person name="Richard G.F."/>
            <person name="Straub M.L."/>
            <person name="Suleau A."/>
            <person name="Swennene D."/>
            <person name="Tekaia F."/>
            <person name="Wesolowski-Louvel M."/>
            <person name="Westhof E."/>
            <person name="Wirth B."/>
            <person name="Zeniou-Meyer M."/>
            <person name="Zivanovic I."/>
            <person name="Bolotin-Fukuhara M."/>
            <person name="Thierry A."/>
            <person name="Bouchier C."/>
            <person name="Caudron B."/>
            <person name="Scarpelli C."/>
            <person name="Gaillardin C."/>
            <person name="Weissenbach J."/>
            <person name="Wincker P."/>
            <person name="Souciet J.L."/>
        </authorList>
    </citation>
    <scope>NUCLEOTIDE SEQUENCE [LARGE SCALE GENOMIC DNA]</scope>
    <source>
        <strain evidence="2">ATCC 36239 / CBS 767 / BCRC 21394 / JCM 1990 / NBRC 0083 / IGC 2968</strain>
    </source>
</reference>